<evidence type="ECO:0000313" key="7">
    <source>
        <dbReference type="EMBL" id="ALV66646.1"/>
    </source>
</evidence>
<feature type="signal peptide" evidence="5">
    <location>
        <begin position="1"/>
        <end position="19"/>
    </location>
</feature>
<evidence type="ECO:0000259" key="6">
    <source>
        <dbReference type="Pfam" id="PF00182"/>
    </source>
</evidence>
<feature type="domain" description="Glycoside hydrolase family 19 catalytic" evidence="6">
    <location>
        <begin position="73"/>
        <end position="153"/>
    </location>
</feature>
<dbReference type="GO" id="GO:0016998">
    <property type="term" value="P:cell wall macromolecule catabolic process"/>
    <property type="evidence" value="ECO:0007669"/>
    <property type="project" value="InterPro"/>
</dbReference>
<evidence type="ECO:0000256" key="3">
    <source>
        <dbReference type="ARBA" id="ARBA00023295"/>
    </source>
</evidence>
<dbReference type="GO" id="GO:0000272">
    <property type="term" value="P:polysaccharide catabolic process"/>
    <property type="evidence" value="ECO:0007669"/>
    <property type="project" value="UniProtKB-KW"/>
</dbReference>
<sequence length="212" mass="23803">MKILFVVIIVSMTICAGFSKGISQEQFNTIISRLGAEKPEKDVYTNFIKATADFPPEEMAMLLAQLIHESGSFRYREEIVCTTGNKCANSYKDEIGLPGKSYHGRGFIQLTWGKNYRDASRGLGLGDKLLQHPEIVASDTKIAMDSSIWYWKDKVRPMLKGDFTRFGLTTKAINGALECKGYNERAANRYKIYGTVTEVLQIQKASENGCYN</sequence>
<keyword evidence="1" id="KW-0378">Hydrolase</keyword>
<dbReference type="PANTHER" id="PTHR22595:SF197">
    <property type="entry name" value="CHITINASE FAMILY PROTEIN"/>
    <property type="match status" value="1"/>
</dbReference>
<accession>A0A0U3SN52</accession>
<keyword evidence="5" id="KW-0732">Signal</keyword>
<protein>
    <submittedName>
        <fullName evidence="7">Putative endochitinase 1</fullName>
    </submittedName>
</protein>
<dbReference type="SUPFAM" id="SSF53955">
    <property type="entry name" value="Lysozyme-like"/>
    <property type="match status" value="1"/>
</dbReference>
<dbReference type="InterPro" id="IPR023346">
    <property type="entry name" value="Lysozyme-like_dom_sf"/>
</dbReference>
<keyword evidence="4" id="KW-0624">Polysaccharide degradation</keyword>
<dbReference type="CDD" id="cd00325">
    <property type="entry name" value="chitinase_GH19"/>
    <property type="match status" value="1"/>
</dbReference>
<dbReference type="Gene3D" id="1.10.530.10">
    <property type="match status" value="1"/>
</dbReference>
<proteinExistence type="evidence at transcript level"/>
<keyword evidence="3" id="KW-0326">Glycosidase</keyword>
<evidence type="ECO:0000256" key="4">
    <source>
        <dbReference type="ARBA" id="ARBA00023326"/>
    </source>
</evidence>
<evidence type="ECO:0000256" key="5">
    <source>
        <dbReference type="SAM" id="SignalP"/>
    </source>
</evidence>
<evidence type="ECO:0000256" key="2">
    <source>
        <dbReference type="ARBA" id="ARBA00023277"/>
    </source>
</evidence>
<dbReference type="PANTHER" id="PTHR22595">
    <property type="entry name" value="CHITINASE-RELATED"/>
    <property type="match status" value="1"/>
</dbReference>
<dbReference type="GO" id="GO:0004568">
    <property type="term" value="F:chitinase activity"/>
    <property type="evidence" value="ECO:0007669"/>
    <property type="project" value="InterPro"/>
</dbReference>
<dbReference type="Pfam" id="PF00182">
    <property type="entry name" value="Glyco_hydro_19"/>
    <property type="match status" value="1"/>
</dbReference>
<dbReference type="AlphaFoldDB" id="A0A0U3SN52"/>
<organism evidence="7">
    <name type="scientific">Tachinaephagus zealandicus</name>
    <dbReference type="NCBI Taxonomy" id="543383"/>
    <lineage>
        <taxon>Eukaryota</taxon>
        <taxon>Metazoa</taxon>
        <taxon>Ecdysozoa</taxon>
        <taxon>Arthropoda</taxon>
        <taxon>Hexapoda</taxon>
        <taxon>Insecta</taxon>
        <taxon>Pterygota</taxon>
        <taxon>Neoptera</taxon>
        <taxon>Endopterygota</taxon>
        <taxon>Hymenoptera</taxon>
        <taxon>Apocrita</taxon>
        <taxon>Proctotrupomorpha</taxon>
        <taxon>Chalcidoidea</taxon>
        <taxon>Encyrtidae</taxon>
        <taxon>Encyrtinae</taxon>
        <taxon>Tachinaephagus</taxon>
    </lineage>
</organism>
<dbReference type="GO" id="GO:0006032">
    <property type="term" value="P:chitin catabolic process"/>
    <property type="evidence" value="ECO:0007669"/>
    <property type="project" value="InterPro"/>
</dbReference>
<dbReference type="EMBL" id="KT359538">
    <property type="protein sequence ID" value="ALV66646.1"/>
    <property type="molecule type" value="mRNA"/>
</dbReference>
<name>A0A0U3SN52_9HYME</name>
<reference evidence="7" key="1">
    <citation type="journal article" date="2015" name="Mol. Biol. Evol.">
        <title>Laterally transferred gene recruited as a venom in parasitoid wasps.</title>
        <authorList>
            <person name="Martinson E.O."/>
            <person name="Martinson V.G."/>
            <person name="Edwards R."/>
            <person name="Mrinalini"/>
            <person name="Werren J.H."/>
        </authorList>
    </citation>
    <scope>NUCLEOTIDE SEQUENCE</scope>
</reference>
<evidence type="ECO:0000256" key="1">
    <source>
        <dbReference type="ARBA" id="ARBA00022801"/>
    </source>
</evidence>
<feature type="chain" id="PRO_5006845153" evidence="5">
    <location>
        <begin position="20"/>
        <end position="212"/>
    </location>
</feature>
<keyword evidence="2" id="KW-0119">Carbohydrate metabolism</keyword>
<dbReference type="InterPro" id="IPR000726">
    <property type="entry name" value="Glyco_hydro_19_cat"/>
</dbReference>